<comment type="subcellular location">
    <subcellularLocation>
        <location evidence="2">Virion</location>
    </subcellularLocation>
</comment>
<evidence type="ECO:0000313" key="18">
    <source>
        <dbReference type="EMBL" id="AAL73971.1"/>
    </source>
</evidence>
<comment type="catalytic activity">
    <reaction evidence="1">
        <text>Hydrolyzes glutaminyl bonds, and activity is further restricted by preferences for the amino acids in P6 - P1' that vary with the species of potyvirus, e.g. Glu-Xaa-Xaa-Tyr-Xaa-Gln-|-(Ser or Gly) for the enzyme from tobacco etch virus. The natural substrate is the viral polyprotein, but other proteins and oligopeptides containing the appropriate consensus sequence are also cleaved.</text>
        <dbReference type="EC" id="3.4.22.44"/>
    </reaction>
</comment>
<feature type="domain" description="RdRp catalytic" evidence="16">
    <location>
        <begin position="284"/>
        <end position="404"/>
    </location>
</feature>
<sequence length="824" mass="94463">GWKFNADTVCWGGRQLHTSKPAEPFVTCKTVSDLGEEPIYAQHSATKWVFETVCGNLRPVAQSQGQLVTKHVVRGKCPMFELYLKTHPEKSEYFQQYMGAYKPSRLNREAFLKDIMKYSTTIEVGNVNCELLEQASRMLIQKLEQLGFQTVNYITDETEIFSALNMKAAMGALYKGKTKDSFENITQEDMERYLFESCKRLFMGKLGLWNGSLKAELRPLEKVNANKTRTFTAAPIDTLLAGKVCVDDFNNQFYSMNIKAPWTVGMTKFYGGWNELMTSLPDGWVYCDADGSQFDSSLTPYLINEILKLRLHFMEKWDVGEQMLRNLYTEIVYTPILTPDGTIIKKSKGNNSGQPSTVVDNTLMVILAMFYTCLMHDISQEQIRYFVNGDDLLIAIHPSQVEKLEKFKASFAELGLKYEFDSITERKEDLWFMSHRAMWVDDMYIPKLEEERIVSILEWDRPKEPTHRLEAICAAMIEAWGYTELTNEIREFYAWILEQAPYRQLAQEGKAPYLAETALKRLYTGVDPIPEELEKYLQALRDNVVPFDEDLYFQGDTLDAGAQKKKDSQQQPPVQTERTKDKELVGKDKDVNAGSSGTFSVPRLKAIAPKLRFPKVKGQIIVNLDHLLEYKPQQQSISNTRSTDEQFAKWYESVGEAYGIEGTQLEVVMNGLMVWCIENGTSPNINGTWVMMDGEEQVTYPLKPVVENAQPTFRQVMTHFSDLAEAYIEMRNRSEPYMPRYGLQRNLTDMSLARYAFDFYELNSKTPNRAREAHMQMKAAAVRNSSNKLFGLDGNVGTAEEDTERHTAHDVNRNMHTLLGVRQA</sequence>
<evidence type="ECO:0000256" key="2">
    <source>
        <dbReference type="ARBA" id="ARBA00004328"/>
    </source>
</evidence>
<keyword evidence="6" id="KW-0167">Capsid protein</keyword>
<dbReference type="InterPro" id="IPR043128">
    <property type="entry name" value="Rev_trsase/Diguanyl_cyclase"/>
</dbReference>
<dbReference type="KEGG" id="vg:40525321"/>
<evidence type="ECO:0000256" key="3">
    <source>
        <dbReference type="ARBA" id="ARBA00006064"/>
    </source>
</evidence>
<evidence type="ECO:0000256" key="15">
    <source>
        <dbReference type="SAM" id="MobiDB-lite"/>
    </source>
</evidence>
<keyword evidence="10" id="KW-0547">Nucleotide-binding</keyword>
<name>Q8V1B0_9POTV</name>
<evidence type="ECO:0000313" key="19">
    <source>
        <dbReference type="Proteomes" id="UP000232844"/>
    </source>
</evidence>
<evidence type="ECO:0000256" key="14">
    <source>
        <dbReference type="RuleBase" id="RU003351"/>
    </source>
</evidence>
<feature type="non-terminal residue" evidence="18">
    <location>
        <position position="1"/>
    </location>
</feature>
<dbReference type="Pfam" id="PF00767">
    <property type="entry name" value="Poty_coat"/>
    <property type="match status" value="1"/>
</dbReference>
<evidence type="ECO:0000256" key="12">
    <source>
        <dbReference type="ARBA" id="ARBA00022953"/>
    </source>
</evidence>
<evidence type="ECO:0000256" key="4">
    <source>
        <dbReference type="ARBA" id="ARBA00020107"/>
    </source>
</evidence>
<dbReference type="RefSeq" id="YP_009665149.1">
    <property type="nucleotide sequence ID" value="NC_043165.1"/>
</dbReference>
<dbReference type="InterPro" id="IPR007094">
    <property type="entry name" value="RNA-dir_pol_PSvirus"/>
</dbReference>
<feature type="region of interest" description="Disordered" evidence="15">
    <location>
        <begin position="561"/>
        <end position="596"/>
    </location>
</feature>
<keyword evidence="8" id="KW-0808">Transferase</keyword>
<evidence type="ECO:0000256" key="8">
    <source>
        <dbReference type="ARBA" id="ARBA00022679"/>
    </source>
</evidence>
<keyword evidence="19" id="KW-1185">Reference proteome</keyword>
<evidence type="ECO:0000256" key="10">
    <source>
        <dbReference type="ARBA" id="ARBA00022741"/>
    </source>
</evidence>
<dbReference type="GO" id="GO:0039694">
    <property type="term" value="P:viral RNA genome replication"/>
    <property type="evidence" value="ECO:0007669"/>
    <property type="project" value="InterPro"/>
</dbReference>
<evidence type="ECO:0000256" key="11">
    <source>
        <dbReference type="ARBA" id="ARBA00022844"/>
    </source>
</evidence>
<dbReference type="GO" id="GO:0006351">
    <property type="term" value="P:DNA-templated transcription"/>
    <property type="evidence" value="ECO:0007669"/>
    <property type="project" value="InterPro"/>
</dbReference>
<dbReference type="SUPFAM" id="SSF56672">
    <property type="entry name" value="DNA/RNA polymerases"/>
    <property type="match status" value="1"/>
</dbReference>
<dbReference type="CDD" id="cd23175">
    <property type="entry name" value="ps-ssRNAv_Potyviridae_RdRp"/>
    <property type="match status" value="1"/>
</dbReference>
<dbReference type="GO" id="GO:0003723">
    <property type="term" value="F:RNA binding"/>
    <property type="evidence" value="ECO:0007669"/>
    <property type="project" value="InterPro"/>
</dbReference>
<evidence type="ECO:0000259" key="17">
    <source>
        <dbReference type="PROSITE" id="PS51436"/>
    </source>
</evidence>
<evidence type="ECO:0000259" key="16">
    <source>
        <dbReference type="PROSITE" id="PS50507"/>
    </source>
</evidence>
<keyword evidence="12" id="KW-0693">Viral RNA replication</keyword>
<evidence type="ECO:0000256" key="5">
    <source>
        <dbReference type="ARBA" id="ARBA00022484"/>
    </source>
</evidence>
<dbReference type="Gene3D" id="3.30.70.270">
    <property type="match status" value="1"/>
</dbReference>
<evidence type="ECO:0000256" key="6">
    <source>
        <dbReference type="ARBA" id="ARBA00022561"/>
    </source>
</evidence>
<comment type="function">
    <text evidence="13">Involved in aphid transmission, cell-to-cell and systemis movement, encapsidation of the viral RNA and in the regulation of viral RNA amplification.</text>
</comment>
<dbReference type="Pfam" id="PF00680">
    <property type="entry name" value="RdRP_1"/>
    <property type="match status" value="1"/>
</dbReference>
<dbReference type="GO" id="GO:0006508">
    <property type="term" value="P:proteolysis"/>
    <property type="evidence" value="ECO:0007669"/>
    <property type="project" value="UniProtKB-KW"/>
</dbReference>
<keyword evidence="11" id="KW-0946">Virion</keyword>
<keyword evidence="9" id="KW-0548">Nucleotidyltransferase</keyword>
<dbReference type="PROSITE" id="PS50507">
    <property type="entry name" value="RDRP_SSRNA_POS"/>
    <property type="match status" value="1"/>
</dbReference>
<protein>
    <recommendedName>
        <fullName evidence="4">Genome polyprotein</fullName>
    </recommendedName>
</protein>
<feature type="domain" description="Peptidase C4" evidence="17">
    <location>
        <begin position="1"/>
        <end position="18"/>
    </location>
</feature>
<accession>Q8V1B0</accession>
<evidence type="ECO:0000256" key="13">
    <source>
        <dbReference type="ARBA" id="ARBA00029405"/>
    </source>
</evidence>
<dbReference type="GO" id="GO:0000166">
    <property type="term" value="F:nucleotide binding"/>
    <property type="evidence" value="ECO:0007669"/>
    <property type="project" value="UniProtKB-KW"/>
</dbReference>
<keyword evidence="7" id="KW-0645">Protease</keyword>
<feature type="compositionally biased region" description="Basic and acidic residues" evidence="15">
    <location>
        <begin position="577"/>
        <end position="591"/>
    </location>
</feature>
<dbReference type="GO" id="GO:0003968">
    <property type="term" value="F:RNA-directed RNA polymerase activity"/>
    <property type="evidence" value="ECO:0007669"/>
    <property type="project" value="UniProtKB-KW"/>
</dbReference>
<dbReference type="PROSITE" id="PS51436">
    <property type="entry name" value="POTYVIRUS_NIA_PRO"/>
    <property type="match status" value="1"/>
</dbReference>
<comment type="similarity">
    <text evidence="3 14">Belongs to the potyviridae genome polyprotein family.</text>
</comment>
<dbReference type="InterPro" id="IPR001730">
    <property type="entry name" value="Potyv_NIa-pro_dom"/>
</dbReference>
<dbReference type="GeneID" id="40525321"/>
<organism evidence="18 19">
    <name type="scientific">Sunflower mosaic virus</name>
    <dbReference type="NCBI Taxonomy" id="185017"/>
    <lineage>
        <taxon>Viruses</taxon>
        <taxon>Riboviria</taxon>
        <taxon>Orthornavirae</taxon>
        <taxon>Pisuviricota</taxon>
        <taxon>Stelpaviricetes</taxon>
        <taxon>Patatavirales</taxon>
        <taxon>Potyviridae</taxon>
        <taxon>Potyvirus</taxon>
        <taxon>Potyvirus helitessellati</taxon>
    </lineage>
</organism>
<dbReference type="InterPro" id="IPR043502">
    <property type="entry name" value="DNA/RNA_pol_sf"/>
</dbReference>
<dbReference type="GO" id="GO:0019028">
    <property type="term" value="C:viral capsid"/>
    <property type="evidence" value="ECO:0007669"/>
    <property type="project" value="UniProtKB-KW"/>
</dbReference>
<dbReference type="GO" id="GO:0008234">
    <property type="term" value="F:cysteine-type peptidase activity"/>
    <property type="evidence" value="ECO:0007669"/>
    <property type="project" value="InterPro"/>
</dbReference>
<reference evidence="18 19" key="1">
    <citation type="journal article" date="2002" name="Phytopathology">
        <title>Host Range and Characterization of Sunflower mosaic virus.</title>
        <authorList>
            <person name="Gulya T.J."/>
            <person name="Shiel P.J."/>
            <person name="Freeman T."/>
            <person name="Jordan R.L."/>
            <person name="Isakeit T."/>
            <person name="Berger P.H."/>
        </authorList>
    </citation>
    <scope>NUCLEOTIDE SEQUENCE [LARGE SCALE GENOMIC DNA]</scope>
</reference>
<dbReference type="Proteomes" id="UP000232844">
    <property type="component" value="Segment"/>
</dbReference>
<keyword evidence="7" id="KW-0378">Hydrolase</keyword>
<dbReference type="SMR" id="Q8V1B0"/>
<evidence type="ECO:0000256" key="9">
    <source>
        <dbReference type="ARBA" id="ARBA00022695"/>
    </source>
</evidence>
<proteinExistence type="inferred from homology"/>
<evidence type="ECO:0000256" key="7">
    <source>
        <dbReference type="ARBA" id="ARBA00022670"/>
    </source>
</evidence>
<evidence type="ECO:0000256" key="1">
    <source>
        <dbReference type="ARBA" id="ARBA00000785"/>
    </source>
</evidence>
<dbReference type="EMBL" id="AF465545">
    <property type="protein sequence ID" value="AAL73971.1"/>
    <property type="molecule type" value="Genomic_RNA"/>
</dbReference>
<dbReference type="InterPro" id="IPR001205">
    <property type="entry name" value="RNA-dir_pol_C"/>
</dbReference>
<dbReference type="InterPro" id="IPR001592">
    <property type="entry name" value="Poty_coat"/>
</dbReference>
<keyword evidence="5" id="KW-0696">RNA-directed RNA polymerase</keyword>